<dbReference type="GO" id="GO:0006888">
    <property type="term" value="P:endoplasmic reticulum to Golgi vesicle-mediated transport"/>
    <property type="evidence" value="ECO:0007669"/>
    <property type="project" value="InterPro"/>
</dbReference>
<dbReference type="GeneID" id="5230212"/>
<sequence>MASTELQQGQSGTPPKSLTTTNDEAAAAAAAAAATTTTDGSTSVGDPTKASQSLPHPLPPLPKPSPIQFISIISRTDRPLYIQSFLSPPNSSINSTDPQSMNRFLKFNFLSHMALDIFSSPTSLSLRQEQFGENADNDSSGVLQLFIQDQVIVYGYESNNGLKIIVGVDQSIQVEMNKLRLLIMDVYRLYLKVICNPFRNFTKPMNGYQSIEVGEGEGEGEGEQDEEERILLKLGKFDDGIKKLVLKFK</sequence>
<evidence type="ECO:0000313" key="3">
    <source>
        <dbReference type="Proteomes" id="UP000001996"/>
    </source>
</evidence>
<dbReference type="GO" id="GO:0005737">
    <property type="term" value="C:cytoplasm"/>
    <property type="evidence" value="ECO:0007669"/>
    <property type="project" value="GOC"/>
</dbReference>
<proteinExistence type="predicted"/>
<dbReference type="OrthoDB" id="18320at2759"/>
<evidence type="ECO:0000313" key="2">
    <source>
        <dbReference type="EMBL" id="EDK47538.1"/>
    </source>
</evidence>
<feature type="compositionally biased region" description="Polar residues" evidence="1">
    <location>
        <begin position="1"/>
        <end position="23"/>
    </location>
</feature>
<dbReference type="KEGG" id="lel:PVL30_004472"/>
<gene>
    <name evidence="2" type="ORF">LELG_05719</name>
</gene>
<dbReference type="eggNOG" id="ENOG502SG8J">
    <property type="taxonomic scope" value="Eukaryota"/>
</dbReference>
<dbReference type="Pfam" id="PF04628">
    <property type="entry name" value="Sedlin_N"/>
    <property type="match status" value="1"/>
</dbReference>
<dbReference type="VEuPathDB" id="FungiDB:LELG_05719"/>
<dbReference type="InterPro" id="IPR011012">
    <property type="entry name" value="Longin-like_dom_sf"/>
</dbReference>
<dbReference type="EMBL" id="CH981534">
    <property type="protein sequence ID" value="EDK47538.1"/>
    <property type="molecule type" value="Genomic_DNA"/>
</dbReference>
<feature type="region of interest" description="Disordered" evidence="1">
    <location>
        <begin position="1"/>
        <end position="65"/>
    </location>
</feature>
<dbReference type="SUPFAM" id="SSF64356">
    <property type="entry name" value="SNARE-like"/>
    <property type="match status" value="1"/>
</dbReference>
<protein>
    <recommendedName>
        <fullName evidence="4">Trafficking protein particle complex subunit</fullName>
    </recommendedName>
</protein>
<evidence type="ECO:0008006" key="4">
    <source>
        <dbReference type="Google" id="ProtNLM"/>
    </source>
</evidence>
<feature type="compositionally biased region" description="Pro residues" evidence="1">
    <location>
        <begin position="56"/>
        <end position="65"/>
    </location>
</feature>
<dbReference type="PANTHER" id="PTHR12403">
    <property type="entry name" value="TRAFFICKING PROTEIN PARTICLE COMPLEX SUBUNIT 2"/>
    <property type="match status" value="1"/>
</dbReference>
<dbReference type="InterPro" id="IPR006722">
    <property type="entry name" value="Sedlin"/>
</dbReference>
<dbReference type="FunCoup" id="A5E7Y0">
    <property type="interactions" value="16"/>
</dbReference>
<dbReference type="Gene3D" id="3.30.450.70">
    <property type="match status" value="1"/>
</dbReference>
<dbReference type="Proteomes" id="UP000001996">
    <property type="component" value="Unassembled WGS sequence"/>
</dbReference>
<dbReference type="AlphaFoldDB" id="A5E7Y0"/>
<keyword evidence="3" id="KW-1185">Reference proteome</keyword>
<dbReference type="InParanoid" id="A5E7Y0"/>
<reference evidence="2 3" key="1">
    <citation type="journal article" date="2009" name="Nature">
        <title>Evolution of pathogenicity and sexual reproduction in eight Candida genomes.</title>
        <authorList>
            <person name="Butler G."/>
            <person name="Rasmussen M.D."/>
            <person name="Lin M.F."/>
            <person name="Santos M.A."/>
            <person name="Sakthikumar S."/>
            <person name="Munro C.A."/>
            <person name="Rheinbay E."/>
            <person name="Grabherr M."/>
            <person name="Forche A."/>
            <person name="Reedy J.L."/>
            <person name="Agrafioti I."/>
            <person name="Arnaud M.B."/>
            <person name="Bates S."/>
            <person name="Brown A.J."/>
            <person name="Brunke S."/>
            <person name="Costanzo M.C."/>
            <person name="Fitzpatrick D.A."/>
            <person name="de Groot P.W."/>
            <person name="Harris D."/>
            <person name="Hoyer L.L."/>
            <person name="Hube B."/>
            <person name="Klis F.M."/>
            <person name="Kodira C."/>
            <person name="Lennard N."/>
            <person name="Logue M.E."/>
            <person name="Martin R."/>
            <person name="Neiman A.M."/>
            <person name="Nikolaou E."/>
            <person name="Quail M.A."/>
            <person name="Quinn J."/>
            <person name="Santos M.C."/>
            <person name="Schmitzberger F.F."/>
            <person name="Sherlock G."/>
            <person name="Shah P."/>
            <person name="Silverstein K.A."/>
            <person name="Skrzypek M.S."/>
            <person name="Soll D."/>
            <person name="Staggs R."/>
            <person name="Stansfield I."/>
            <person name="Stumpf M.P."/>
            <person name="Sudbery P.E."/>
            <person name="Srikantha T."/>
            <person name="Zeng Q."/>
            <person name="Berman J."/>
            <person name="Berriman M."/>
            <person name="Heitman J."/>
            <person name="Gow N.A."/>
            <person name="Lorenz M.C."/>
            <person name="Birren B.W."/>
            <person name="Kellis M."/>
            <person name="Cuomo C.A."/>
        </authorList>
    </citation>
    <scope>NUCLEOTIDE SEQUENCE [LARGE SCALE GENOMIC DNA]</scope>
    <source>
        <strain evidence="3">ATCC 11503 / BCRC 21390 / CBS 2605 / JCM 1781 / NBRC 1676 / NRRL YB-4239</strain>
    </source>
</reference>
<name>A5E7Y0_LODEL</name>
<evidence type="ECO:0000256" key="1">
    <source>
        <dbReference type="SAM" id="MobiDB-lite"/>
    </source>
</evidence>
<dbReference type="HOGENOM" id="CLU_097630_0_0_1"/>
<dbReference type="STRING" id="379508.A5E7Y0"/>
<organism evidence="2 3">
    <name type="scientific">Lodderomyces elongisporus (strain ATCC 11503 / CBS 2605 / JCM 1781 / NBRC 1676 / NRRL YB-4239)</name>
    <name type="common">Yeast</name>
    <name type="synonym">Saccharomyces elongisporus</name>
    <dbReference type="NCBI Taxonomy" id="379508"/>
    <lineage>
        <taxon>Eukaryota</taxon>
        <taxon>Fungi</taxon>
        <taxon>Dikarya</taxon>
        <taxon>Ascomycota</taxon>
        <taxon>Saccharomycotina</taxon>
        <taxon>Pichiomycetes</taxon>
        <taxon>Debaryomycetaceae</taxon>
        <taxon>Candida/Lodderomyces clade</taxon>
        <taxon>Lodderomyces</taxon>
    </lineage>
</organism>
<feature type="compositionally biased region" description="Low complexity" evidence="1">
    <location>
        <begin position="25"/>
        <end position="38"/>
    </location>
</feature>
<accession>A5E7Y0</accession>